<dbReference type="EMBL" id="BMIQ01000004">
    <property type="protein sequence ID" value="GGE09504.1"/>
    <property type="molecule type" value="Genomic_DNA"/>
</dbReference>
<protein>
    <recommendedName>
        <fullName evidence="1">VOC domain-containing protein</fullName>
    </recommendedName>
</protein>
<dbReference type="PANTHER" id="PTHR36503">
    <property type="entry name" value="BLR2520 PROTEIN"/>
    <property type="match status" value="1"/>
</dbReference>
<dbReference type="AlphaFoldDB" id="A0A916ZRJ8"/>
<accession>A0A916ZRJ8</accession>
<dbReference type="PANTHER" id="PTHR36503:SF1">
    <property type="entry name" value="BLR2520 PROTEIN"/>
    <property type="match status" value="1"/>
</dbReference>
<dbReference type="InterPro" id="IPR004360">
    <property type="entry name" value="Glyas_Fos-R_dOase_dom"/>
</dbReference>
<reference evidence="2" key="1">
    <citation type="journal article" date="2014" name="Int. J. Syst. Evol. Microbiol.">
        <title>Complete genome sequence of Corynebacterium casei LMG S-19264T (=DSM 44701T), isolated from a smear-ripened cheese.</title>
        <authorList>
            <consortium name="US DOE Joint Genome Institute (JGI-PGF)"/>
            <person name="Walter F."/>
            <person name="Albersmeier A."/>
            <person name="Kalinowski J."/>
            <person name="Ruckert C."/>
        </authorList>
    </citation>
    <scope>NUCLEOTIDE SEQUENCE</scope>
    <source>
        <strain evidence="2">CGMCC 1.15367</strain>
    </source>
</reference>
<dbReference type="PROSITE" id="PS51819">
    <property type="entry name" value="VOC"/>
    <property type="match status" value="1"/>
</dbReference>
<dbReference type="RefSeq" id="WP_188909956.1">
    <property type="nucleotide sequence ID" value="NZ_BMIQ01000004.1"/>
</dbReference>
<evidence type="ECO:0000259" key="1">
    <source>
        <dbReference type="PROSITE" id="PS51819"/>
    </source>
</evidence>
<reference evidence="2" key="2">
    <citation type="submission" date="2020-09" db="EMBL/GenBank/DDBJ databases">
        <authorList>
            <person name="Sun Q."/>
            <person name="Zhou Y."/>
        </authorList>
    </citation>
    <scope>NUCLEOTIDE SEQUENCE</scope>
    <source>
        <strain evidence="2">CGMCC 1.15367</strain>
    </source>
</reference>
<comment type="caution">
    <text evidence="2">The sequence shown here is derived from an EMBL/GenBank/DDBJ whole genome shotgun (WGS) entry which is preliminary data.</text>
</comment>
<dbReference type="InterPro" id="IPR037523">
    <property type="entry name" value="VOC_core"/>
</dbReference>
<feature type="domain" description="VOC" evidence="1">
    <location>
        <begin position="5"/>
        <end position="129"/>
    </location>
</feature>
<dbReference type="SUPFAM" id="SSF54593">
    <property type="entry name" value="Glyoxalase/Bleomycin resistance protein/Dihydroxybiphenyl dioxygenase"/>
    <property type="match status" value="1"/>
</dbReference>
<evidence type="ECO:0000313" key="2">
    <source>
        <dbReference type="EMBL" id="GGE09504.1"/>
    </source>
</evidence>
<gene>
    <name evidence="2" type="ORF">GCM10011390_30730</name>
</gene>
<organism evidence="2 3">
    <name type="scientific">Aureimonas endophytica</name>
    <dbReference type="NCBI Taxonomy" id="2027858"/>
    <lineage>
        <taxon>Bacteria</taxon>
        <taxon>Pseudomonadati</taxon>
        <taxon>Pseudomonadota</taxon>
        <taxon>Alphaproteobacteria</taxon>
        <taxon>Hyphomicrobiales</taxon>
        <taxon>Aurantimonadaceae</taxon>
        <taxon>Aureimonas</taxon>
    </lineage>
</organism>
<dbReference type="Pfam" id="PF00903">
    <property type="entry name" value="Glyoxalase"/>
    <property type="match status" value="1"/>
</dbReference>
<name>A0A916ZRJ8_9HYPH</name>
<evidence type="ECO:0000313" key="3">
    <source>
        <dbReference type="Proteomes" id="UP000644699"/>
    </source>
</evidence>
<proteinExistence type="predicted"/>
<dbReference type="Proteomes" id="UP000644699">
    <property type="component" value="Unassembled WGS sequence"/>
</dbReference>
<dbReference type="Gene3D" id="3.10.180.10">
    <property type="entry name" value="2,3-Dihydroxybiphenyl 1,2-Dioxygenase, domain 1"/>
    <property type="match status" value="1"/>
</dbReference>
<keyword evidence="3" id="KW-1185">Reference proteome</keyword>
<sequence>MKDARITLVTLGVADLQRSAGFYEALGWQRNEAGNESVVFLQGEGIVLSLFGLAALAEDAELAAGGPLPRFRGLTLAINLSGEAETDRLFARAIEAGGTAVKTPRKVFWGGYSGYFADPDGHLWELAFNPFFAMDERGQLDLSKEPQA</sequence>
<dbReference type="InterPro" id="IPR029068">
    <property type="entry name" value="Glyas_Bleomycin-R_OHBP_Dase"/>
</dbReference>